<dbReference type="InterPro" id="IPR050268">
    <property type="entry name" value="NADH-dep_flavin_reductase"/>
</dbReference>
<dbReference type="GO" id="GO:0042602">
    <property type="term" value="F:riboflavin reductase (NADPH) activity"/>
    <property type="evidence" value="ECO:0007669"/>
    <property type="project" value="TreeGrafter"/>
</dbReference>
<keyword evidence="4" id="KW-1185">Reference proteome</keyword>
<dbReference type="Pfam" id="PF01613">
    <property type="entry name" value="Flavin_Reduct"/>
    <property type="match status" value="1"/>
</dbReference>
<evidence type="ECO:0000313" key="4">
    <source>
        <dbReference type="Proteomes" id="UP001151088"/>
    </source>
</evidence>
<name>A0A9X2PFD2_9HYPH</name>
<dbReference type="AlphaFoldDB" id="A0A9X2PFD2"/>
<proteinExistence type="predicted"/>
<comment type="caution">
    <text evidence="3">The sequence shown here is derived from an EMBL/GenBank/DDBJ whole genome shotgun (WGS) entry which is preliminary data.</text>
</comment>
<dbReference type="SMART" id="SM00903">
    <property type="entry name" value="Flavin_Reduct"/>
    <property type="match status" value="1"/>
</dbReference>
<keyword evidence="1" id="KW-0560">Oxidoreductase</keyword>
<dbReference type="GO" id="GO:0010181">
    <property type="term" value="F:FMN binding"/>
    <property type="evidence" value="ECO:0007669"/>
    <property type="project" value="InterPro"/>
</dbReference>
<gene>
    <name evidence="3" type="ORF">NVS89_21545</name>
</gene>
<sequence>MTPDPIPTPDDVRRRFKDVFSRLASGVCVVSFWRGGRVHGFTATSVTSVSLDPLRVLFCLSRASDSHACLRPGAAIGISVLHAEQQILSERFARQADPGGYDDVGISKDIPHAPLIEGAIGQIAATVAEIIPSGDHVIVLCDVSAAQASDHGDPLLYCKRTYHRLHHIL</sequence>
<evidence type="ECO:0000256" key="1">
    <source>
        <dbReference type="ARBA" id="ARBA00023002"/>
    </source>
</evidence>
<feature type="domain" description="Flavin reductase like" evidence="2">
    <location>
        <begin position="20"/>
        <end position="164"/>
    </location>
</feature>
<dbReference type="Proteomes" id="UP001151088">
    <property type="component" value="Unassembled WGS sequence"/>
</dbReference>
<dbReference type="RefSeq" id="WP_258734833.1">
    <property type="nucleotide sequence ID" value="NZ_JANTHZ010000014.1"/>
</dbReference>
<dbReference type="PANTHER" id="PTHR30466:SF1">
    <property type="entry name" value="FMN REDUCTASE (NADH) RUTF"/>
    <property type="match status" value="1"/>
</dbReference>
<dbReference type="Gene3D" id="2.30.110.10">
    <property type="entry name" value="Electron Transport, Fmn-binding Protein, Chain A"/>
    <property type="match status" value="1"/>
</dbReference>
<evidence type="ECO:0000313" key="3">
    <source>
        <dbReference type="EMBL" id="MCS0497681.1"/>
    </source>
</evidence>
<organism evidence="3 4">
    <name type="scientific">Ancylobacter mangrovi</name>
    <dbReference type="NCBI Taxonomy" id="2972472"/>
    <lineage>
        <taxon>Bacteria</taxon>
        <taxon>Pseudomonadati</taxon>
        <taxon>Pseudomonadota</taxon>
        <taxon>Alphaproteobacteria</taxon>
        <taxon>Hyphomicrobiales</taxon>
        <taxon>Xanthobacteraceae</taxon>
        <taxon>Ancylobacter</taxon>
    </lineage>
</organism>
<protein>
    <submittedName>
        <fullName evidence="3">Flavin reductase family protein</fullName>
    </submittedName>
</protein>
<evidence type="ECO:0000259" key="2">
    <source>
        <dbReference type="SMART" id="SM00903"/>
    </source>
</evidence>
<dbReference type="EMBL" id="JANTHZ010000014">
    <property type="protein sequence ID" value="MCS0497681.1"/>
    <property type="molecule type" value="Genomic_DNA"/>
</dbReference>
<reference evidence="3" key="1">
    <citation type="submission" date="2022-08" db="EMBL/GenBank/DDBJ databases">
        <authorList>
            <person name="Li F."/>
        </authorList>
    </citation>
    <scope>NUCLEOTIDE SEQUENCE</scope>
    <source>
        <strain evidence="3">MQZ15Z-1</strain>
    </source>
</reference>
<accession>A0A9X2PFD2</accession>
<dbReference type="SUPFAM" id="SSF50475">
    <property type="entry name" value="FMN-binding split barrel"/>
    <property type="match status" value="1"/>
</dbReference>
<dbReference type="PANTHER" id="PTHR30466">
    <property type="entry name" value="FLAVIN REDUCTASE"/>
    <property type="match status" value="1"/>
</dbReference>
<dbReference type="InterPro" id="IPR012349">
    <property type="entry name" value="Split_barrel_FMN-bd"/>
</dbReference>
<dbReference type="InterPro" id="IPR002563">
    <property type="entry name" value="Flavin_Rdtase-like_dom"/>
</dbReference>